<dbReference type="Gene3D" id="3.30.40.10">
    <property type="entry name" value="Zinc/RING finger domain, C3HC4 (zinc finger)"/>
    <property type="match status" value="1"/>
</dbReference>
<dbReference type="Pfam" id="PF13920">
    <property type="entry name" value="zf-C3HC4_3"/>
    <property type="match status" value="1"/>
</dbReference>
<feature type="transmembrane region" description="Helical" evidence="4">
    <location>
        <begin position="293"/>
        <end position="315"/>
    </location>
</feature>
<dbReference type="GO" id="GO:0016567">
    <property type="term" value="P:protein ubiquitination"/>
    <property type="evidence" value="ECO:0007669"/>
    <property type="project" value="TreeGrafter"/>
</dbReference>
<reference evidence="7 8" key="1">
    <citation type="submission" date="2023-10" db="EMBL/GenBank/DDBJ databases">
        <title>Chromosome-scale genome assembly provides insights into flower coloration mechanisms of Canna indica.</title>
        <authorList>
            <person name="Li C."/>
        </authorList>
    </citation>
    <scope>NUCLEOTIDE SEQUENCE [LARGE SCALE GENOMIC DNA]</scope>
    <source>
        <tissue evidence="7">Flower</tissue>
    </source>
</reference>
<evidence type="ECO:0000259" key="5">
    <source>
        <dbReference type="Pfam" id="PF16040"/>
    </source>
</evidence>
<dbReference type="GO" id="GO:0008270">
    <property type="term" value="F:zinc ion binding"/>
    <property type="evidence" value="ECO:0007669"/>
    <property type="project" value="UniProtKB-KW"/>
</dbReference>
<dbReference type="PANTHER" id="PTHR46858:SF6">
    <property type="entry name" value="LIGASE, PUTATIVE-RELATED"/>
    <property type="match status" value="1"/>
</dbReference>
<dbReference type="InterPro" id="IPR032010">
    <property type="entry name" value="APD1-4_M"/>
</dbReference>
<evidence type="ECO:0000256" key="2">
    <source>
        <dbReference type="ARBA" id="ARBA00022771"/>
    </source>
</evidence>
<dbReference type="Proteomes" id="UP001327560">
    <property type="component" value="Chromosome 2"/>
</dbReference>
<evidence type="ECO:0000256" key="3">
    <source>
        <dbReference type="ARBA" id="ARBA00022833"/>
    </source>
</evidence>
<keyword evidence="4" id="KW-0472">Membrane</keyword>
<keyword evidence="8" id="KW-1185">Reference proteome</keyword>
<organism evidence="7 8">
    <name type="scientific">Canna indica</name>
    <name type="common">Indian-shot</name>
    <dbReference type="NCBI Taxonomy" id="4628"/>
    <lineage>
        <taxon>Eukaryota</taxon>
        <taxon>Viridiplantae</taxon>
        <taxon>Streptophyta</taxon>
        <taxon>Embryophyta</taxon>
        <taxon>Tracheophyta</taxon>
        <taxon>Spermatophyta</taxon>
        <taxon>Magnoliopsida</taxon>
        <taxon>Liliopsida</taxon>
        <taxon>Zingiberales</taxon>
        <taxon>Cannaceae</taxon>
        <taxon>Canna</taxon>
    </lineage>
</organism>
<dbReference type="Pfam" id="PF16040">
    <property type="entry name" value="APD1-4_N"/>
    <property type="match status" value="1"/>
</dbReference>
<dbReference type="Pfam" id="PF16041">
    <property type="entry name" value="APD1-4_M"/>
    <property type="match status" value="1"/>
</dbReference>
<evidence type="ECO:0000256" key="1">
    <source>
        <dbReference type="ARBA" id="ARBA00022723"/>
    </source>
</evidence>
<keyword evidence="2" id="KW-0863">Zinc-finger</keyword>
<dbReference type="AlphaFoldDB" id="A0AAQ3JY89"/>
<evidence type="ECO:0000256" key="4">
    <source>
        <dbReference type="SAM" id="Phobius"/>
    </source>
</evidence>
<feature type="transmembrane region" description="Helical" evidence="4">
    <location>
        <begin position="59"/>
        <end position="80"/>
    </location>
</feature>
<dbReference type="InterPro" id="IPR032008">
    <property type="entry name" value="APD1-4_N"/>
</dbReference>
<sequence>MLVEHSPLVFPHREGPVASPIKPLHVLRHLFLLTHHLNEPYPSTIMPSHQDQQRQCARALVPLLAWLWGIAAALSLRYGYYADRQLVLGPNTSRMMQTSSLLVEQLQVKGKAKQGVLLYGFNEKPELSFEANWTISNNFFVDTYNRQGFSMWLNKGSRIWMEWQVAHGGEGYASDMLVVLIKGEQNMEELQRYCTSSHIDLGISRDGRKGEYIIAEDNMYYLGVVNLTPRSIVMNINIKVTSKMYDTSKATSICSTSNVVCKLKLLFPNTQYYVLATPESEVPLQVWNIQISFVARLTAYLFITVFVVVIVSMMLKHLGACHSEEARQEHVIPEAQTETDPILSVKEMPCTYGTIEEEPQSSICCSSEDLYDGKICVICYDGKRNSFFTPCGHCATCYSCAESSSILVPVTWAFIFVPVRPRRHTPALLAAQPAILEAPVVHTRLRAPHLALGLAECCRNQLDQTQ</sequence>
<keyword evidence="4" id="KW-1133">Transmembrane helix</keyword>
<evidence type="ECO:0000313" key="7">
    <source>
        <dbReference type="EMBL" id="WOK97499.1"/>
    </source>
</evidence>
<keyword evidence="1" id="KW-0479">Metal-binding</keyword>
<dbReference type="PANTHER" id="PTHR46858">
    <property type="entry name" value="OS05G0521000 PROTEIN"/>
    <property type="match status" value="1"/>
</dbReference>
<dbReference type="InterPro" id="IPR013083">
    <property type="entry name" value="Znf_RING/FYVE/PHD"/>
</dbReference>
<evidence type="ECO:0000259" key="6">
    <source>
        <dbReference type="Pfam" id="PF16041"/>
    </source>
</evidence>
<dbReference type="GO" id="GO:0061630">
    <property type="term" value="F:ubiquitin protein ligase activity"/>
    <property type="evidence" value="ECO:0007669"/>
    <property type="project" value="TreeGrafter"/>
</dbReference>
<gene>
    <name evidence="7" type="ORF">Cni_G06207</name>
</gene>
<name>A0AAQ3JY89_9LILI</name>
<feature type="domain" description="E3 ubiquitin-protein ligase APD1-4 middle" evidence="6">
    <location>
        <begin position="211"/>
        <end position="311"/>
    </location>
</feature>
<keyword evidence="3" id="KW-0862">Zinc</keyword>
<evidence type="ECO:0000313" key="8">
    <source>
        <dbReference type="Proteomes" id="UP001327560"/>
    </source>
</evidence>
<dbReference type="EMBL" id="CP136891">
    <property type="protein sequence ID" value="WOK97499.1"/>
    <property type="molecule type" value="Genomic_DNA"/>
</dbReference>
<keyword evidence="4" id="KW-0812">Transmembrane</keyword>
<proteinExistence type="predicted"/>
<protein>
    <submittedName>
        <fullName evidence="7">Uncharacterized protein</fullName>
    </submittedName>
</protein>
<accession>A0AAQ3JY89</accession>
<feature type="domain" description="E3 ubiquitin-protein ligase APD1-4 N-terminal" evidence="5">
    <location>
        <begin position="116"/>
        <end position="186"/>
    </location>
</feature>